<dbReference type="PANTHER" id="PTHR12834:SF12">
    <property type="entry name" value="SIGNAL RECOGNITION PARTICLE 9 KDA PROTEIN"/>
    <property type="match status" value="1"/>
</dbReference>
<organism evidence="3 4">
    <name type="scientific">[Candida] subhashii</name>
    <dbReference type="NCBI Taxonomy" id="561895"/>
    <lineage>
        <taxon>Eukaryota</taxon>
        <taxon>Fungi</taxon>
        <taxon>Dikarya</taxon>
        <taxon>Ascomycota</taxon>
        <taxon>Saccharomycotina</taxon>
        <taxon>Pichiomycetes</taxon>
        <taxon>Debaryomycetaceae</taxon>
        <taxon>Spathaspora</taxon>
    </lineage>
</organism>
<dbReference type="GO" id="GO:0006614">
    <property type="term" value="P:SRP-dependent cotranslational protein targeting to membrane"/>
    <property type="evidence" value="ECO:0007669"/>
    <property type="project" value="InterPro"/>
</dbReference>
<evidence type="ECO:0000313" key="4">
    <source>
        <dbReference type="Proteomes" id="UP000694255"/>
    </source>
</evidence>
<dbReference type="PANTHER" id="PTHR12834">
    <property type="entry name" value="SIGNAL RECOGNITION PARTICLE 9 KDA PROTEIN"/>
    <property type="match status" value="1"/>
</dbReference>
<dbReference type="Pfam" id="PF05486">
    <property type="entry name" value="SRP9-21"/>
    <property type="match status" value="1"/>
</dbReference>
<protein>
    <recommendedName>
        <fullName evidence="2">SRP9 domain-containing protein</fullName>
    </recommendedName>
</protein>
<accession>A0A8J5UJK8</accession>
<dbReference type="OrthoDB" id="5419752at2759"/>
<dbReference type="GeneID" id="73468664"/>
<comment type="caution">
    <text evidence="3">The sequence shown here is derived from an EMBL/GenBank/DDBJ whole genome shotgun (WGS) entry which is preliminary data.</text>
</comment>
<evidence type="ECO:0000259" key="2">
    <source>
        <dbReference type="Pfam" id="PF05486"/>
    </source>
</evidence>
<evidence type="ECO:0000256" key="1">
    <source>
        <dbReference type="SAM" id="MobiDB-lite"/>
    </source>
</evidence>
<gene>
    <name evidence="3" type="ORF">J8A68_001863</name>
</gene>
<sequence length="165" mass="18267">MPKISNIDSFIQLSSDLLATYPTTTTLSITYSNIAKKKQSTKEGDSSIKKKQPTKKASHSVSFKLFEPHTGKCIKYSTYKIKELSKILNFIGPRGIHDSNNLHVLGLSSLMTNVKYEATEDEGTPVPEVIKQEQQRVEKEGSPLVAKEGGAGASKKKNKKKKKKN</sequence>
<evidence type="ECO:0000313" key="3">
    <source>
        <dbReference type="EMBL" id="KAG7664638.1"/>
    </source>
</evidence>
<dbReference type="Proteomes" id="UP000694255">
    <property type="component" value="Unassembled WGS sequence"/>
</dbReference>
<reference evidence="3 4" key="1">
    <citation type="journal article" date="2021" name="DNA Res.">
        <title>Genome analysis of Candida subhashii reveals its hybrid nature and dual mitochondrial genome conformations.</title>
        <authorList>
            <person name="Mixao V."/>
            <person name="Hegedusova E."/>
            <person name="Saus E."/>
            <person name="Pryszcz L.P."/>
            <person name="Cillingova A."/>
            <person name="Nosek J."/>
            <person name="Gabaldon T."/>
        </authorList>
    </citation>
    <scope>NUCLEOTIDE SEQUENCE [LARGE SCALE GENOMIC DNA]</scope>
    <source>
        <strain evidence="3 4">CBS 10753</strain>
    </source>
</reference>
<dbReference type="InterPro" id="IPR039432">
    <property type="entry name" value="SRP9_dom"/>
</dbReference>
<feature type="compositionally biased region" description="Basic residues" evidence="1">
    <location>
        <begin position="154"/>
        <end position="165"/>
    </location>
</feature>
<dbReference type="InterPro" id="IPR039914">
    <property type="entry name" value="SRP9-like"/>
</dbReference>
<dbReference type="AlphaFoldDB" id="A0A8J5UJK8"/>
<dbReference type="RefSeq" id="XP_049264870.1">
    <property type="nucleotide sequence ID" value="XM_049405552.1"/>
</dbReference>
<keyword evidence="4" id="KW-1185">Reference proteome</keyword>
<name>A0A8J5UJK8_9ASCO</name>
<feature type="region of interest" description="Disordered" evidence="1">
    <location>
        <begin position="133"/>
        <end position="165"/>
    </location>
</feature>
<feature type="domain" description="SRP9" evidence="2">
    <location>
        <begin position="4"/>
        <end position="97"/>
    </location>
</feature>
<dbReference type="EMBL" id="JAGSYN010000069">
    <property type="protein sequence ID" value="KAG7664638.1"/>
    <property type="molecule type" value="Genomic_DNA"/>
</dbReference>
<dbReference type="GO" id="GO:0005786">
    <property type="term" value="C:signal recognition particle, endoplasmic reticulum targeting"/>
    <property type="evidence" value="ECO:0007669"/>
    <property type="project" value="TreeGrafter"/>
</dbReference>
<proteinExistence type="predicted"/>